<sequence>MLLWACLRRSVLKMCSPTPEGVESGQEKKDPDLGFQAKGLVDMAGIYSNRTDLLDDFAELRRRLQASGPRQSKPSPAPRSSGGPKKQLASDEAATIVAKYEAGASMAQLKMEHHMAKRTVAKVLREAGVVVRPRGGQHRRSAS</sequence>
<evidence type="ECO:0000256" key="1">
    <source>
        <dbReference type="SAM" id="MobiDB-lite"/>
    </source>
</evidence>
<dbReference type="InterPro" id="IPR045745">
    <property type="entry name" value="HTH_58_Actinobacteria-type"/>
</dbReference>
<dbReference type="EMBL" id="LWGR01000012">
    <property type="protein sequence ID" value="KZM71753.1"/>
    <property type="molecule type" value="Genomic_DNA"/>
</dbReference>
<organism evidence="3 4">
    <name type="scientific">Nocardia terpenica</name>
    <dbReference type="NCBI Taxonomy" id="455432"/>
    <lineage>
        <taxon>Bacteria</taxon>
        <taxon>Bacillati</taxon>
        <taxon>Actinomycetota</taxon>
        <taxon>Actinomycetes</taxon>
        <taxon>Mycobacteriales</taxon>
        <taxon>Nocardiaceae</taxon>
        <taxon>Nocardia</taxon>
    </lineage>
</organism>
<keyword evidence="4" id="KW-1185">Reference proteome</keyword>
<dbReference type="AlphaFoldDB" id="A0A164KVH9"/>
<accession>A0A164KVH9</accession>
<evidence type="ECO:0000259" key="2">
    <source>
        <dbReference type="Pfam" id="PF19575"/>
    </source>
</evidence>
<proteinExistence type="predicted"/>
<comment type="caution">
    <text evidence="3">The sequence shown here is derived from an EMBL/GenBank/DDBJ whole genome shotgun (WGS) entry which is preliminary data.</text>
</comment>
<dbReference type="STRING" id="455432.AWN90_03365"/>
<protein>
    <recommendedName>
        <fullName evidence="2">Helix-turn-helix domain-containing protein</fullName>
    </recommendedName>
</protein>
<feature type="region of interest" description="Disordered" evidence="1">
    <location>
        <begin position="62"/>
        <end position="92"/>
    </location>
</feature>
<reference evidence="3 4" key="1">
    <citation type="submission" date="2016-04" db="EMBL/GenBank/DDBJ databases">
        <authorList>
            <person name="Evans L.H."/>
            <person name="Alamgir A."/>
            <person name="Owens N."/>
            <person name="Weber N.D."/>
            <person name="Virtaneva K."/>
            <person name="Barbian K."/>
            <person name="Babar A."/>
            <person name="Rosenke K."/>
        </authorList>
    </citation>
    <scope>NUCLEOTIDE SEQUENCE [LARGE SCALE GENOMIC DNA]</scope>
    <source>
        <strain evidence="3 4">IFM 0406</strain>
    </source>
</reference>
<evidence type="ECO:0000313" key="3">
    <source>
        <dbReference type="EMBL" id="KZM71753.1"/>
    </source>
</evidence>
<gene>
    <name evidence="3" type="ORF">AWN90_03365</name>
</gene>
<dbReference type="Proteomes" id="UP000076512">
    <property type="component" value="Unassembled WGS sequence"/>
</dbReference>
<dbReference type="Pfam" id="PF19575">
    <property type="entry name" value="HTH_58"/>
    <property type="match status" value="1"/>
</dbReference>
<feature type="domain" description="Helix-turn-helix" evidence="2">
    <location>
        <begin position="93"/>
        <end position="139"/>
    </location>
</feature>
<evidence type="ECO:0000313" key="4">
    <source>
        <dbReference type="Proteomes" id="UP000076512"/>
    </source>
</evidence>
<name>A0A164KVH9_9NOCA</name>